<gene>
    <name evidence="1" type="ORF">K469DRAFT_687686</name>
</gene>
<keyword evidence="2" id="KW-1185">Reference proteome</keyword>
<sequence length="110" mass="12630">MFEDRDGSWYASWNLKDNPGQPISVKTGESVYCILIAYSPEEYIGGGETYQCLVLRKVEDREGVFERIGIMNMIVYTPVPEAEDHLNAERRILEPSKVLEKFELTTVKII</sequence>
<name>A0A6A6E5R6_9PEZI</name>
<evidence type="ECO:0000313" key="2">
    <source>
        <dbReference type="Proteomes" id="UP000800200"/>
    </source>
</evidence>
<dbReference type="Proteomes" id="UP000800200">
    <property type="component" value="Unassembled WGS sequence"/>
</dbReference>
<evidence type="ECO:0000313" key="1">
    <source>
        <dbReference type="EMBL" id="KAF2185858.1"/>
    </source>
</evidence>
<dbReference type="EMBL" id="ML994632">
    <property type="protein sequence ID" value="KAF2185858.1"/>
    <property type="molecule type" value="Genomic_DNA"/>
</dbReference>
<protein>
    <submittedName>
        <fullName evidence="1">Uncharacterized protein</fullName>
    </submittedName>
</protein>
<accession>A0A6A6E5R6</accession>
<reference evidence="1" key="1">
    <citation type="journal article" date="2020" name="Stud. Mycol.">
        <title>101 Dothideomycetes genomes: a test case for predicting lifestyles and emergence of pathogens.</title>
        <authorList>
            <person name="Haridas S."/>
            <person name="Albert R."/>
            <person name="Binder M."/>
            <person name="Bloem J."/>
            <person name="Labutti K."/>
            <person name="Salamov A."/>
            <person name="Andreopoulos B."/>
            <person name="Baker S."/>
            <person name="Barry K."/>
            <person name="Bills G."/>
            <person name="Bluhm B."/>
            <person name="Cannon C."/>
            <person name="Castanera R."/>
            <person name="Culley D."/>
            <person name="Daum C."/>
            <person name="Ezra D."/>
            <person name="Gonzalez J."/>
            <person name="Henrissat B."/>
            <person name="Kuo A."/>
            <person name="Liang C."/>
            <person name="Lipzen A."/>
            <person name="Lutzoni F."/>
            <person name="Magnuson J."/>
            <person name="Mondo S."/>
            <person name="Nolan M."/>
            <person name="Ohm R."/>
            <person name="Pangilinan J."/>
            <person name="Park H.-J."/>
            <person name="Ramirez L."/>
            <person name="Alfaro M."/>
            <person name="Sun H."/>
            <person name="Tritt A."/>
            <person name="Yoshinaga Y."/>
            <person name="Zwiers L.-H."/>
            <person name="Turgeon B."/>
            <person name="Goodwin S."/>
            <person name="Spatafora J."/>
            <person name="Crous P."/>
            <person name="Grigoriev I."/>
        </authorList>
    </citation>
    <scope>NUCLEOTIDE SEQUENCE</scope>
    <source>
        <strain evidence="1">CBS 207.26</strain>
    </source>
</reference>
<proteinExistence type="predicted"/>
<organism evidence="1 2">
    <name type="scientific">Zopfia rhizophila CBS 207.26</name>
    <dbReference type="NCBI Taxonomy" id="1314779"/>
    <lineage>
        <taxon>Eukaryota</taxon>
        <taxon>Fungi</taxon>
        <taxon>Dikarya</taxon>
        <taxon>Ascomycota</taxon>
        <taxon>Pezizomycotina</taxon>
        <taxon>Dothideomycetes</taxon>
        <taxon>Dothideomycetes incertae sedis</taxon>
        <taxon>Zopfiaceae</taxon>
        <taxon>Zopfia</taxon>
    </lineage>
</organism>
<dbReference type="AlphaFoldDB" id="A0A6A6E5R6"/>